<dbReference type="Proteomes" id="UP000241587">
    <property type="component" value="Unassembled WGS sequence"/>
</dbReference>
<protein>
    <submittedName>
        <fullName evidence="8">Putative cryptochrome DASH</fullName>
    </submittedName>
</protein>
<dbReference type="SUPFAM" id="SSF52425">
    <property type="entry name" value="Cryptochrome/photolyase, N-terminal domain"/>
    <property type="match status" value="1"/>
</dbReference>
<dbReference type="GO" id="GO:0071949">
    <property type="term" value="F:FAD binding"/>
    <property type="evidence" value="ECO:0007669"/>
    <property type="project" value="TreeGrafter"/>
</dbReference>
<feature type="region of interest" description="Disordered" evidence="6">
    <location>
        <begin position="417"/>
        <end position="453"/>
    </location>
</feature>
<dbReference type="OMA" id="MAEWHEQ"/>
<name>A0A2T4GIT9_FUSCU</name>
<evidence type="ECO:0000256" key="3">
    <source>
        <dbReference type="ARBA" id="ARBA00022827"/>
    </source>
</evidence>
<organism evidence="8 9">
    <name type="scientific">Fusarium culmorum</name>
    <dbReference type="NCBI Taxonomy" id="5516"/>
    <lineage>
        <taxon>Eukaryota</taxon>
        <taxon>Fungi</taxon>
        <taxon>Dikarya</taxon>
        <taxon>Ascomycota</taxon>
        <taxon>Pezizomycotina</taxon>
        <taxon>Sordariomycetes</taxon>
        <taxon>Hypocreomycetidae</taxon>
        <taxon>Hypocreales</taxon>
        <taxon>Nectriaceae</taxon>
        <taxon>Fusarium</taxon>
    </lineage>
</organism>
<sequence>MAGNKLLVYLLRRDLRTIDNPILHHLATFDHGFTHLLPIYIDDRDTGLSNPNELPDVLTTYRKTREPLRERPRPTVPRPQAGSLPSFPSWALLQHPPFQIPENYDDFEKRLVEPVKKVFLSIHSRGEIPAWERLYHLIKSGSMTTYLETRNGLLGTDYSTKLAAFLAMGCLSARSIHTELAKFEAGSEQEYSQAVGFGRGENEGTRAVRLELLWRDYMRRLCIMKFGVKIFSIHGYKGSENYNKEWKTANKEMAARDQDPPPDEVAKIIDRFLRGTTGMGFIDASQRELVLTGFISNRARQNVASFFAKHLSVDWRYMAEWHEQNLVDYDVSSNWSNWVIFDYDNNGSWVRSWCPELQHIEKLENVFQICTSSPEVLAEHGLSKSIMVTHPLKRIEFNVERNPRGTRRRHQRKFRGGRYGWADSGADKAHGGDYASDRRFYNRSDSSHTQNND</sequence>
<evidence type="ECO:0000256" key="5">
    <source>
        <dbReference type="PIRSR" id="PIRSR602081-2"/>
    </source>
</evidence>
<feature type="binding site" evidence="4">
    <location>
        <begin position="328"/>
        <end position="330"/>
    </location>
    <ligand>
        <name>FAD</name>
        <dbReference type="ChEBI" id="CHEBI:57692"/>
    </ligand>
</feature>
<dbReference type="InterPro" id="IPR036134">
    <property type="entry name" value="Crypto/Photolyase_FAD-like_sf"/>
</dbReference>
<dbReference type="InterPro" id="IPR036155">
    <property type="entry name" value="Crypto/Photolyase_N_sf"/>
</dbReference>
<comment type="caution">
    <text evidence="8">The sequence shown here is derived from an EMBL/GenBank/DDBJ whole genome shotgun (WGS) entry which is preliminary data.</text>
</comment>
<dbReference type="GO" id="GO:0000719">
    <property type="term" value="P:photoreactive repair"/>
    <property type="evidence" value="ECO:0007669"/>
    <property type="project" value="TreeGrafter"/>
</dbReference>
<dbReference type="EMBL" id="PVEM01000014">
    <property type="protein sequence ID" value="PTD03494.1"/>
    <property type="molecule type" value="Genomic_DNA"/>
</dbReference>
<dbReference type="PANTHER" id="PTHR11455">
    <property type="entry name" value="CRYPTOCHROME"/>
    <property type="match status" value="1"/>
</dbReference>
<dbReference type="InterPro" id="IPR002081">
    <property type="entry name" value="Cryptochrome/DNA_photolyase_1"/>
</dbReference>
<evidence type="ECO:0000256" key="2">
    <source>
        <dbReference type="ARBA" id="ARBA00022630"/>
    </source>
</evidence>
<evidence type="ECO:0000313" key="8">
    <source>
        <dbReference type="EMBL" id="PTD03494.1"/>
    </source>
</evidence>
<dbReference type="SUPFAM" id="SSF48173">
    <property type="entry name" value="Cryptochrome/photolyase FAD-binding domain"/>
    <property type="match status" value="1"/>
</dbReference>
<feature type="binding site" evidence="4">
    <location>
        <position position="146"/>
    </location>
    <ligand>
        <name>FAD</name>
        <dbReference type="ChEBI" id="CHEBI:57692"/>
    </ligand>
</feature>
<reference evidence="8 9" key="1">
    <citation type="submission" date="2018-02" db="EMBL/GenBank/DDBJ databases">
        <title>Fusarium culmorum secondary metabolites in fungal-bacterial-plant interactions.</title>
        <authorList>
            <person name="Schmidt R."/>
        </authorList>
    </citation>
    <scope>NUCLEOTIDE SEQUENCE [LARGE SCALE GENOMIC DNA]</scope>
    <source>
        <strain evidence="8 9">PV</strain>
    </source>
</reference>
<feature type="compositionally biased region" description="Basic and acidic residues" evidence="6">
    <location>
        <begin position="425"/>
        <end position="446"/>
    </location>
</feature>
<gene>
    <name evidence="8" type="ORF">FCULG_00012803</name>
</gene>
<evidence type="ECO:0000259" key="7">
    <source>
        <dbReference type="Pfam" id="PF03441"/>
    </source>
</evidence>
<dbReference type="AlphaFoldDB" id="A0A2T4GIT9"/>
<dbReference type="InterPro" id="IPR014729">
    <property type="entry name" value="Rossmann-like_a/b/a_fold"/>
</dbReference>
<comment type="cofactor">
    <cofactor evidence="4">
        <name>FAD</name>
        <dbReference type="ChEBI" id="CHEBI:57692"/>
    </cofactor>
    <text evidence="4">Binds 1 FAD per subunit.</text>
</comment>
<dbReference type="GO" id="GO:0003904">
    <property type="term" value="F:deoxyribodipyrimidine photo-lyase activity"/>
    <property type="evidence" value="ECO:0007669"/>
    <property type="project" value="TreeGrafter"/>
</dbReference>
<dbReference type="Pfam" id="PF03441">
    <property type="entry name" value="FAD_binding_7"/>
    <property type="match status" value="1"/>
</dbReference>
<comment type="similarity">
    <text evidence="1">Belongs to the DNA photolyase class-1 family.</text>
</comment>
<feature type="domain" description="Cryptochrome/DNA photolyase FAD-binding" evidence="7">
    <location>
        <begin position="211"/>
        <end position="339"/>
    </location>
</feature>
<evidence type="ECO:0000256" key="4">
    <source>
        <dbReference type="PIRSR" id="PIRSR602081-1"/>
    </source>
</evidence>
<feature type="site" description="Electron transfer via tryptophanyl radical" evidence="5">
    <location>
        <position position="315"/>
    </location>
</feature>
<dbReference type="PANTHER" id="PTHR11455:SF22">
    <property type="entry name" value="CRYPTOCHROME DASH"/>
    <property type="match status" value="1"/>
</dbReference>
<keyword evidence="2 4" id="KW-0285">Flavoprotein</keyword>
<dbReference type="PRINTS" id="PR00147">
    <property type="entry name" value="DNAPHOTLYASE"/>
</dbReference>
<dbReference type="Gene3D" id="1.10.579.10">
    <property type="entry name" value="DNA Cyclobutane Dipyrimidine Photolyase, subunit A, domain 3"/>
    <property type="match status" value="1"/>
</dbReference>
<feature type="site" description="Electron transfer via tryptophanyl radical" evidence="5">
    <location>
        <position position="246"/>
    </location>
</feature>
<proteinExistence type="inferred from homology"/>
<feature type="site" description="Electron transfer via tryptophanyl radical" evidence="5">
    <location>
        <position position="338"/>
    </location>
</feature>
<dbReference type="Gene3D" id="3.40.50.620">
    <property type="entry name" value="HUPs"/>
    <property type="match status" value="1"/>
</dbReference>
<dbReference type="OrthoDB" id="435881at2759"/>
<evidence type="ECO:0000313" key="9">
    <source>
        <dbReference type="Proteomes" id="UP000241587"/>
    </source>
</evidence>
<accession>A0A2T4GIT9</accession>
<dbReference type="Gene3D" id="1.25.40.80">
    <property type="match status" value="1"/>
</dbReference>
<evidence type="ECO:0000256" key="1">
    <source>
        <dbReference type="ARBA" id="ARBA00005862"/>
    </source>
</evidence>
<keyword evidence="9" id="KW-1185">Reference proteome</keyword>
<dbReference type="InterPro" id="IPR005101">
    <property type="entry name" value="Cryptochr/Photolyase_FAD-bd"/>
</dbReference>
<keyword evidence="3 4" id="KW-0274">FAD</keyword>
<dbReference type="GO" id="GO:0003684">
    <property type="term" value="F:damaged DNA binding"/>
    <property type="evidence" value="ECO:0007669"/>
    <property type="project" value="TreeGrafter"/>
</dbReference>
<evidence type="ECO:0000256" key="6">
    <source>
        <dbReference type="SAM" id="MobiDB-lite"/>
    </source>
</evidence>